<keyword evidence="3" id="KW-1185">Reference proteome</keyword>
<sequence>MVFGLGLPSAASPSRRAGSLGKRQRARRSSAVPDKDHHDKENISPDGTPMSSKRGKSKSKKTEAGFLSYSTAAPSAFKHGEALTSLYEFGVIGSVGAGFSDSVRSIDSQRSRIAGMGFEAVQFGDWQNEADVRAKELTESPLEDVTDAFVLDFTSLSMS</sequence>
<reference evidence="2 3" key="1">
    <citation type="submission" date="2019-02" db="EMBL/GenBank/DDBJ databases">
        <title>Genome sequencing of the rare red list fungi Hericium alpestre (H. flagellum).</title>
        <authorList>
            <person name="Buettner E."/>
            <person name="Kellner H."/>
        </authorList>
    </citation>
    <scope>NUCLEOTIDE SEQUENCE [LARGE SCALE GENOMIC DNA]</scope>
    <source>
        <strain evidence="2 3">DSM 108284</strain>
    </source>
</reference>
<proteinExistence type="predicted"/>
<name>A0A4Z0A1I8_9AGAM</name>
<accession>A0A4Z0A1I8</accession>
<evidence type="ECO:0000313" key="3">
    <source>
        <dbReference type="Proteomes" id="UP000298061"/>
    </source>
</evidence>
<evidence type="ECO:0000313" key="2">
    <source>
        <dbReference type="EMBL" id="TFY80942.1"/>
    </source>
</evidence>
<dbReference type="OrthoDB" id="2645252at2759"/>
<dbReference type="Proteomes" id="UP000298061">
    <property type="component" value="Unassembled WGS sequence"/>
</dbReference>
<dbReference type="EMBL" id="SFCI01000269">
    <property type="protein sequence ID" value="TFY80942.1"/>
    <property type="molecule type" value="Genomic_DNA"/>
</dbReference>
<evidence type="ECO:0000256" key="1">
    <source>
        <dbReference type="SAM" id="MobiDB-lite"/>
    </source>
</evidence>
<organism evidence="2 3">
    <name type="scientific">Hericium alpestre</name>
    <dbReference type="NCBI Taxonomy" id="135208"/>
    <lineage>
        <taxon>Eukaryota</taxon>
        <taxon>Fungi</taxon>
        <taxon>Dikarya</taxon>
        <taxon>Basidiomycota</taxon>
        <taxon>Agaricomycotina</taxon>
        <taxon>Agaricomycetes</taxon>
        <taxon>Russulales</taxon>
        <taxon>Hericiaceae</taxon>
        <taxon>Hericium</taxon>
    </lineage>
</organism>
<feature type="compositionally biased region" description="Basic and acidic residues" evidence="1">
    <location>
        <begin position="33"/>
        <end position="43"/>
    </location>
</feature>
<feature type="region of interest" description="Disordered" evidence="1">
    <location>
        <begin position="1"/>
        <end position="59"/>
    </location>
</feature>
<dbReference type="AlphaFoldDB" id="A0A4Z0A1I8"/>
<comment type="caution">
    <text evidence="2">The sequence shown here is derived from an EMBL/GenBank/DDBJ whole genome shotgun (WGS) entry which is preliminary data.</text>
</comment>
<gene>
    <name evidence="2" type="ORF">EWM64_g3071</name>
</gene>
<protein>
    <submittedName>
        <fullName evidence="2">Uncharacterized protein</fullName>
    </submittedName>
</protein>
<feature type="compositionally biased region" description="Low complexity" evidence="1">
    <location>
        <begin position="1"/>
        <end position="21"/>
    </location>
</feature>